<protein>
    <submittedName>
        <fullName evidence="4">RHS repeat-associated core domain-containing protein</fullName>
    </submittedName>
</protein>
<dbReference type="NCBIfam" id="TIGR01643">
    <property type="entry name" value="YD_repeat_2x"/>
    <property type="match status" value="1"/>
</dbReference>
<feature type="domain" description="Teneurin-like YD-shell" evidence="3">
    <location>
        <begin position="346"/>
        <end position="441"/>
    </location>
</feature>
<dbReference type="Pfam" id="PF25023">
    <property type="entry name" value="TEN_YD-shell"/>
    <property type="match status" value="2"/>
</dbReference>
<keyword evidence="5" id="KW-1185">Reference proteome</keyword>
<dbReference type="PANTHER" id="PTHR32305">
    <property type="match status" value="1"/>
</dbReference>
<sequence length="539" mass="56083">LGRPHTATDGRGITTTYTYDNRDRTTDVATTGGANVAYTFDGDGNQRSRTDSSGTTTYTMDKLNRETLRTLTDGSTTVLAYTPDGHVDTYTDPTGTVDYGYDTAGRLTTLKDPSGATTTYGYNNDDARTSTTYPGSTVQTVTLDNSNRPKAIKAVHGSTTLTDLAYTYTSGPSSTDGTLVHTRKDNQAGTTVTYTYDSQNRLGKALETDTGGTRTAGWLYCYDDAGNLLSAATNADASSTCDGPQLREYVYNDASELNAPPPTPQGADPWGYNAAGDETYGASLAGARTGETWSDFNQLTALTVGGTSYTAAYSGTDNGERVSLGATTFHNGPEGLAGSTTNGTDTGFTRDPQGTLNSMRTGGTSYYYLTDAQGSVVGLVNAAGTKVDTYTYDPTGQARTTTQTTPQPYRFQGTYLDPTGLYKMGARYYDPTLGRFTQTDPSGKETNPYTAFGNDPANHTDPNGLFGWPEVGSLVVGTAIGVAATVVFSSPLVGGVVGGCAIGALAEGFNGNGAGDMGLACVGGGIAGGVLGKSADFLP</sequence>
<accession>A0A1M7QWC1</accession>
<feature type="non-terminal residue" evidence="4">
    <location>
        <position position="1"/>
    </location>
</feature>
<feature type="domain" description="Teneurin-like YD-shell" evidence="3">
    <location>
        <begin position="95"/>
        <end position="202"/>
    </location>
</feature>
<name>A0A1M7QWC1_9ACTN</name>
<dbReference type="AlphaFoldDB" id="A0A1M7QWC1"/>
<dbReference type="InterPro" id="IPR056823">
    <property type="entry name" value="TEN-like_YD-shell"/>
</dbReference>
<keyword evidence="1" id="KW-0677">Repeat</keyword>
<feature type="region of interest" description="Disordered" evidence="2">
    <location>
        <begin position="330"/>
        <end position="351"/>
    </location>
</feature>
<feature type="compositionally biased region" description="Polar residues" evidence="2">
    <location>
        <begin position="338"/>
        <end position="351"/>
    </location>
</feature>
<evidence type="ECO:0000313" key="4">
    <source>
        <dbReference type="EMBL" id="SHN36166.1"/>
    </source>
</evidence>
<dbReference type="PANTHER" id="PTHR32305:SF15">
    <property type="entry name" value="PROTEIN RHSA-RELATED"/>
    <property type="match status" value="1"/>
</dbReference>
<dbReference type="InterPro" id="IPR050708">
    <property type="entry name" value="T6SS_VgrG/RHS"/>
</dbReference>
<dbReference type="RefSeq" id="WP_143172653.1">
    <property type="nucleotide sequence ID" value="NZ_FRBI01000046.1"/>
</dbReference>
<dbReference type="Proteomes" id="UP000184111">
    <property type="component" value="Unassembled WGS sequence"/>
</dbReference>
<organism evidence="4 5">
    <name type="scientific">Actinacidiphila paucisporea</name>
    <dbReference type="NCBI Taxonomy" id="310782"/>
    <lineage>
        <taxon>Bacteria</taxon>
        <taxon>Bacillati</taxon>
        <taxon>Actinomycetota</taxon>
        <taxon>Actinomycetes</taxon>
        <taxon>Kitasatosporales</taxon>
        <taxon>Streptomycetaceae</taxon>
        <taxon>Actinacidiphila</taxon>
    </lineage>
</organism>
<dbReference type="InterPro" id="IPR006530">
    <property type="entry name" value="YD"/>
</dbReference>
<dbReference type="EMBL" id="FRBI01000046">
    <property type="protein sequence ID" value="SHN36166.1"/>
    <property type="molecule type" value="Genomic_DNA"/>
</dbReference>
<dbReference type="STRING" id="310782.SAMN05216499_1461"/>
<reference evidence="4 5" key="1">
    <citation type="submission" date="2016-11" db="EMBL/GenBank/DDBJ databases">
        <authorList>
            <person name="Jaros S."/>
            <person name="Januszkiewicz K."/>
            <person name="Wedrychowicz H."/>
        </authorList>
    </citation>
    <scope>NUCLEOTIDE SEQUENCE [LARGE SCALE GENOMIC DNA]</scope>
    <source>
        <strain evidence="4 5">CGMCC 4.2025</strain>
    </source>
</reference>
<evidence type="ECO:0000313" key="5">
    <source>
        <dbReference type="Proteomes" id="UP000184111"/>
    </source>
</evidence>
<evidence type="ECO:0000256" key="2">
    <source>
        <dbReference type="SAM" id="MobiDB-lite"/>
    </source>
</evidence>
<gene>
    <name evidence="4" type="ORF">SAMN05216499_1461</name>
</gene>
<evidence type="ECO:0000256" key="1">
    <source>
        <dbReference type="ARBA" id="ARBA00022737"/>
    </source>
</evidence>
<dbReference type="InterPro" id="IPR022385">
    <property type="entry name" value="Rhs_assc_core"/>
</dbReference>
<proteinExistence type="predicted"/>
<evidence type="ECO:0000259" key="3">
    <source>
        <dbReference type="Pfam" id="PF25023"/>
    </source>
</evidence>
<dbReference type="Gene3D" id="2.180.10.10">
    <property type="entry name" value="RHS repeat-associated core"/>
    <property type="match status" value="2"/>
</dbReference>
<dbReference type="NCBIfam" id="TIGR03696">
    <property type="entry name" value="Rhs_assc_core"/>
    <property type="match status" value="1"/>
</dbReference>